<proteinExistence type="predicted"/>
<dbReference type="Proteomes" id="UP001642501">
    <property type="component" value="Unassembled WGS sequence"/>
</dbReference>
<evidence type="ECO:0000313" key="5">
    <source>
        <dbReference type="Proteomes" id="UP001642501"/>
    </source>
</evidence>
<feature type="region of interest" description="Disordered" evidence="2">
    <location>
        <begin position="64"/>
        <end position="88"/>
    </location>
</feature>
<feature type="compositionally biased region" description="Pro residues" evidence="2">
    <location>
        <begin position="290"/>
        <end position="306"/>
    </location>
</feature>
<feature type="compositionally biased region" description="Polar residues" evidence="2">
    <location>
        <begin position="184"/>
        <end position="195"/>
    </location>
</feature>
<feature type="region of interest" description="Disordered" evidence="2">
    <location>
        <begin position="122"/>
        <end position="800"/>
    </location>
</feature>
<feature type="compositionally biased region" description="Basic and acidic residues" evidence="2">
    <location>
        <begin position="1"/>
        <end position="15"/>
    </location>
</feature>
<feature type="compositionally biased region" description="Low complexity" evidence="2">
    <location>
        <begin position="539"/>
        <end position="549"/>
    </location>
</feature>
<feature type="compositionally biased region" description="Basic and acidic residues" evidence="2">
    <location>
        <begin position="610"/>
        <end position="628"/>
    </location>
</feature>
<feature type="region of interest" description="Disordered" evidence="2">
    <location>
        <begin position="1"/>
        <end position="25"/>
    </location>
</feature>
<comment type="caution">
    <text evidence="4">The sequence shown here is derived from an EMBL/GenBank/DDBJ whole genome shotgun (WGS) entry which is preliminary data.</text>
</comment>
<feature type="domain" description="CCHC-type" evidence="3">
    <location>
        <begin position="17"/>
        <end position="32"/>
    </location>
</feature>
<dbReference type="PROSITE" id="PS50158">
    <property type="entry name" value="ZF_CCHC"/>
    <property type="match status" value="1"/>
</dbReference>
<feature type="compositionally biased region" description="Low complexity" evidence="2">
    <location>
        <begin position="340"/>
        <end position="366"/>
    </location>
</feature>
<feature type="compositionally biased region" description="Low complexity" evidence="2">
    <location>
        <begin position="64"/>
        <end position="81"/>
    </location>
</feature>
<dbReference type="EMBL" id="CAWUOM010000159">
    <property type="protein sequence ID" value="CAK7274205.1"/>
    <property type="molecule type" value="Genomic_DNA"/>
</dbReference>
<feature type="compositionally biased region" description="Basic and acidic residues" evidence="2">
    <location>
        <begin position="443"/>
        <end position="454"/>
    </location>
</feature>
<keyword evidence="1" id="KW-0479">Metal-binding</keyword>
<keyword evidence="1" id="KW-0863">Zinc-finger</keyword>
<accession>A0ABP0E0W6</accession>
<organism evidence="4 5">
    <name type="scientific">Sporothrix epigloea</name>
    <dbReference type="NCBI Taxonomy" id="1892477"/>
    <lineage>
        <taxon>Eukaryota</taxon>
        <taxon>Fungi</taxon>
        <taxon>Dikarya</taxon>
        <taxon>Ascomycota</taxon>
        <taxon>Pezizomycotina</taxon>
        <taxon>Sordariomycetes</taxon>
        <taxon>Sordariomycetidae</taxon>
        <taxon>Ophiostomatales</taxon>
        <taxon>Ophiostomataceae</taxon>
        <taxon>Sporothrix</taxon>
    </lineage>
</organism>
<protein>
    <recommendedName>
        <fullName evidence="3">CCHC-type domain-containing protein</fullName>
    </recommendedName>
</protein>
<gene>
    <name evidence="4" type="ORF">SEPCBS57363_006040</name>
</gene>
<evidence type="ECO:0000256" key="2">
    <source>
        <dbReference type="SAM" id="MobiDB-lite"/>
    </source>
</evidence>
<feature type="compositionally biased region" description="Polar residues" evidence="2">
    <location>
        <begin position="470"/>
        <end position="489"/>
    </location>
</feature>
<feature type="compositionally biased region" description="Pro residues" evidence="2">
    <location>
        <begin position="239"/>
        <end position="251"/>
    </location>
</feature>
<feature type="compositionally biased region" description="Basic and acidic residues" evidence="2">
    <location>
        <begin position="568"/>
        <end position="578"/>
    </location>
</feature>
<feature type="compositionally biased region" description="Basic residues" evidence="2">
    <location>
        <begin position="670"/>
        <end position="680"/>
    </location>
</feature>
<keyword evidence="5" id="KW-1185">Reference proteome</keyword>
<feature type="compositionally biased region" description="Pro residues" evidence="2">
    <location>
        <begin position="407"/>
        <end position="419"/>
    </location>
</feature>
<evidence type="ECO:0000256" key="1">
    <source>
        <dbReference type="PROSITE-ProRule" id="PRU00047"/>
    </source>
</evidence>
<feature type="compositionally biased region" description="Low complexity" evidence="2">
    <location>
        <begin position="587"/>
        <end position="600"/>
    </location>
</feature>
<evidence type="ECO:0000313" key="4">
    <source>
        <dbReference type="EMBL" id="CAK7274205.1"/>
    </source>
</evidence>
<keyword evidence="1" id="KW-0862">Zinc</keyword>
<dbReference type="InterPro" id="IPR001878">
    <property type="entry name" value="Znf_CCHC"/>
</dbReference>
<dbReference type="InterPro" id="IPR036875">
    <property type="entry name" value="Znf_CCHC_sf"/>
</dbReference>
<name>A0ABP0E0W6_9PEZI</name>
<dbReference type="SUPFAM" id="SSF57756">
    <property type="entry name" value="Retrovirus zinc finger-like domains"/>
    <property type="match status" value="1"/>
</dbReference>
<feature type="compositionally biased region" description="Pro residues" evidence="2">
    <location>
        <begin position="146"/>
        <end position="171"/>
    </location>
</feature>
<feature type="compositionally biased region" description="Low complexity" evidence="2">
    <location>
        <begin position="380"/>
        <end position="396"/>
    </location>
</feature>
<evidence type="ECO:0000259" key="3">
    <source>
        <dbReference type="PROSITE" id="PS50158"/>
    </source>
</evidence>
<feature type="compositionally biased region" description="Low complexity" evidence="2">
    <location>
        <begin position="749"/>
        <end position="761"/>
    </location>
</feature>
<feature type="compositionally biased region" description="Polar residues" evidence="2">
    <location>
        <begin position="220"/>
        <end position="236"/>
    </location>
</feature>
<sequence>MSDRTLNEDPSRKEPQCYNCGTTGHQTIACPEPTRAVPAGLEAHRKRQTSSRDSIINSYNSYNNLNTGGTGNYSSTNDSGSHVGRRASGHYAGNVAGAVASQSRHANGMVVTRYPPLVSPSGPQITHYPLPPSYPTSSSSLAQANQPPPPPPPLSISPPPPPVVPPPPPPPPHDHRSVAPGAGSSVQPYHQIQSSPYRHLLPPPPPPGHEPWHYPASAPPSFQLNTPPVPYYTSQHYGPPQPDYFPQPPPGVRALPGGLPPTQHSSLPPPPPSWGHPGSSARPHLGQASPCPPPGLAAPASAPPAVPVFNRGSENSKGYSDYWRQDNKHGGNDFNGQHIGQQNGRNYQRGGSFSRGRGGHVSSGNGFNTRGSQDSAPAIATPYASSPPHSAPATFSEPVSATSSLPKRPPGIPAKPPTPITQVQGGGGFESQHKRERAGGYSGREEGSRGDFKRTRPTPAIGNGYGHGNENATAFTATTPKSLPSSISGTAEMVTRNGLHAPHNSNSHRIPGLPTKLPGGAPASLPSNPVWANRRPTQPLEKPSSSSSLAPPPGNTDNSGSIMAALSQKEDKRQEKLGSKQPEPSVSSGNLPGGAPSSLPSRPPPPYSHRVIERRDNERRDHHRDHLRDRRSRTRSSSRSCSRALPSISRARTTTRVNGKAATNELRSQSRGHSRSRSRTRSGSFQRDRYERNRGRTRSRSPSSSRDRSRSSSPLDDLELAMLGMAAPVSASGKSRSNGHRGRRRSDDSSTSNYQGSSYGSDDGGGGRKGTGRKKRLRNDNGRIPKQRRPKESSVYSRRW</sequence>
<reference evidence="4 5" key="1">
    <citation type="submission" date="2024-01" db="EMBL/GenBank/DDBJ databases">
        <authorList>
            <person name="Allen C."/>
            <person name="Tagirdzhanova G."/>
        </authorList>
    </citation>
    <scope>NUCLEOTIDE SEQUENCE [LARGE SCALE GENOMIC DNA]</scope>
    <source>
        <strain evidence="4 5">CBS 573.63</strain>
    </source>
</reference>